<dbReference type="SUPFAM" id="SSF52058">
    <property type="entry name" value="L domain-like"/>
    <property type="match status" value="2"/>
</dbReference>
<dbReference type="Gene3D" id="3.80.10.10">
    <property type="entry name" value="Ribonuclease Inhibitor"/>
    <property type="match status" value="3"/>
</dbReference>
<name>A0A5N6R2A2_9ROSI</name>
<dbReference type="InterPro" id="IPR032675">
    <property type="entry name" value="LRR_dom_sf"/>
</dbReference>
<dbReference type="AlphaFoldDB" id="A0A5N6R2A2"/>
<dbReference type="SMART" id="SM00369">
    <property type="entry name" value="LRR_TYP"/>
    <property type="match status" value="6"/>
</dbReference>
<dbReference type="PANTHER" id="PTHR47186:SF45">
    <property type="entry name" value="DISEASE RESISTANCE RPP13-LIKE PROTEIN 1"/>
    <property type="match status" value="1"/>
</dbReference>
<evidence type="ECO:0000313" key="4">
    <source>
        <dbReference type="Proteomes" id="UP000327013"/>
    </source>
</evidence>
<keyword evidence="1" id="KW-0433">Leucine-rich repeat</keyword>
<accession>A0A5N6R2A2</accession>
<evidence type="ECO:0000256" key="2">
    <source>
        <dbReference type="ARBA" id="ARBA00022737"/>
    </source>
</evidence>
<dbReference type="InterPro" id="IPR003591">
    <property type="entry name" value="Leu-rich_rpt_typical-subtyp"/>
</dbReference>
<dbReference type="Pfam" id="PF00560">
    <property type="entry name" value="LRR_1"/>
    <property type="match status" value="2"/>
</dbReference>
<dbReference type="OrthoDB" id="2018313at2759"/>
<dbReference type="InterPro" id="IPR001611">
    <property type="entry name" value="Leu-rich_rpt"/>
</dbReference>
<keyword evidence="4" id="KW-1185">Reference proteome</keyword>
<gene>
    <name evidence="3" type="ORF">FH972_009068</name>
</gene>
<reference evidence="3 4" key="1">
    <citation type="submission" date="2019-06" db="EMBL/GenBank/DDBJ databases">
        <title>A chromosomal-level reference genome of Carpinus fangiana (Coryloideae, Betulaceae).</title>
        <authorList>
            <person name="Yang X."/>
            <person name="Wang Z."/>
            <person name="Zhang L."/>
            <person name="Hao G."/>
            <person name="Liu J."/>
            <person name="Yang Y."/>
        </authorList>
    </citation>
    <scope>NUCLEOTIDE SEQUENCE [LARGE SCALE GENOMIC DNA]</scope>
    <source>
        <strain evidence="3">Cfa_2016G</strain>
        <tissue evidence="3">Leaf</tissue>
    </source>
</reference>
<protein>
    <submittedName>
        <fullName evidence="3">Uncharacterized protein</fullName>
    </submittedName>
</protein>
<dbReference type="PROSITE" id="PS51450">
    <property type="entry name" value="LRR"/>
    <property type="match status" value="1"/>
</dbReference>
<keyword evidence="2" id="KW-0677">Repeat</keyword>
<sequence length="889" mass="99656">MHDQVRDMGRQIVIEDNPAYPSMRSRLWDRDTVMTVLKSEKGTGCIEGIVLDFDRRPLSNDQSGDIISLENLKRAPNVNSTLTYLEERYKKYLQNKAEKQREVVLHTKSFESMVNLRLLQINKTRLVGKHKYFPAQLKWLQWRECPFKSLPSDFCPRELAVLDLSESKIEQVWGWYSNKVAEKLMVMILRNCYNLVAIPDLSKHQTLEKLVLERCLSLIKIHESIGNVSTLLHLNLGHCSNLIEFPAELEKLSLNGCRFLGRLPNCIGKLLSLKEFSLNGSAINEIPCSVGTLVNLEKLSLMWCKSLTSIPDSVGNLISLTELLTNGSAIKELPSSIGSLSYLKALSVGNCQFLSKLPDSIEGLGSVVELQLDGTSITNLPDRVGALKMLRKLEMRNCKSLGSLPESIGSLLALTALNLFNANISELPESIGMLENLIILRMNKCTQLRKLPASIGNLKSLHHLHMEETAVTELPESFGMLSSLMTLKMAKKSPFQLSGKSMPEKVLAATAQEKQNPGTLPTSLSNLCLLEELNARAWKLCGKIPDDFEKLSSLEILNLGHNNFFSLPSSLRGLSILKKLVLPYCQELKSLPPLPSSLLEVNVANCTALERVSDLSSLESLCELNLTNCEKVVDIPGLECLKSLTRLLMSGCKTCSSVVKGRLSKVSLRNMRTLGMPGRQLPDWFSQEVVRFSERKNRPIKGVLVGVVLSLNHQIPDDLRDELPSIPCIRANISNLNKNLFSTMPELLGVPKTHDDHIYLVRYPDCHPLVSKLKVGYEIQVTKQDPPYIKGVEVKQCGLYLIFEGDDDYVGDEESLHETQLSISEKLAKFFGSPEEQDHISESGSVVEIQVQQDEEVEEQEERERAAKLENAGFWWGFLRLVRGCFCFQ</sequence>
<dbReference type="EMBL" id="CM017323">
    <property type="protein sequence ID" value="KAE8023360.1"/>
    <property type="molecule type" value="Genomic_DNA"/>
</dbReference>
<organism evidence="3 4">
    <name type="scientific">Carpinus fangiana</name>
    <dbReference type="NCBI Taxonomy" id="176857"/>
    <lineage>
        <taxon>Eukaryota</taxon>
        <taxon>Viridiplantae</taxon>
        <taxon>Streptophyta</taxon>
        <taxon>Embryophyta</taxon>
        <taxon>Tracheophyta</taxon>
        <taxon>Spermatophyta</taxon>
        <taxon>Magnoliopsida</taxon>
        <taxon>eudicotyledons</taxon>
        <taxon>Gunneridae</taxon>
        <taxon>Pentapetalae</taxon>
        <taxon>rosids</taxon>
        <taxon>fabids</taxon>
        <taxon>Fagales</taxon>
        <taxon>Betulaceae</taxon>
        <taxon>Carpinus</taxon>
    </lineage>
</organism>
<dbReference type="Proteomes" id="UP000327013">
    <property type="component" value="Chromosome 3"/>
</dbReference>
<evidence type="ECO:0000256" key="1">
    <source>
        <dbReference type="ARBA" id="ARBA00022614"/>
    </source>
</evidence>
<proteinExistence type="predicted"/>
<dbReference type="PANTHER" id="PTHR47186">
    <property type="entry name" value="LEUCINE-RICH REPEAT-CONTAINING PROTEIN 57"/>
    <property type="match status" value="1"/>
</dbReference>
<evidence type="ECO:0000313" key="3">
    <source>
        <dbReference type="EMBL" id="KAE8023360.1"/>
    </source>
</evidence>